<evidence type="ECO:0000256" key="1">
    <source>
        <dbReference type="ARBA" id="ARBA00022468"/>
    </source>
</evidence>
<dbReference type="InterPro" id="IPR039930">
    <property type="entry name" value="RALGAPB"/>
</dbReference>
<comment type="caution">
    <text evidence="4">The sequence shown here is derived from an EMBL/GenBank/DDBJ whole genome shotgun (WGS) entry which is preliminary data.</text>
</comment>
<feature type="domain" description="Rap-GAP" evidence="3">
    <location>
        <begin position="1407"/>
        <end position="1725"/>
    </location>
</feature>
<dbReference type="PROSITE" id="PS50085">
    <property type="entry name" value="RAPGAP"/>
    <property type="match status" value="1"/>
</dbReference>
<dbReference type="PANTHER" id="PTHR21344">
    <property type="entry name" value="RAL GTPASE-ACTIVATING PROTEIN SUBUNIT BETA"/>
    <property type="match status" value="1"/>
</dbReference>
<feature type="compositionally biased region" description="Low complexity" evidence="2">
    <location>
        <begin position="23"/>
        <end position="34"/>
    </location>
</feature>
<feature type="compositionally biased region" description="Basic and acidic residues" evidence="2">
    <location>
        <begin position="532"/>
        <end position="557"/>
    </location>
</feature>
<protein>
    <recommendedName>
        <fullName evidence="3">Rap-GAP domain-containing protein</fullName>
    </recommendedName>
</protein>
<keyword evidence="5" id="KW-1185">Reference proteome</keyword>
<feature type="region of interest" description="Disordered" evidence="2">
    <location>
        <begin position="511"/>
        <end position="585"/>
    </location>
</feature>
<dbReference type="GO" id="GO:0005096">
    <property type="term" value="F:GTPase activator activity"/>
    <property type="evidence" value="ECO:0007669"/>
    <property type="project" value="UniProtKB-KW"/>
</dbReference>
<dbReference type="Pfam" id="PF20412">
    <property type="entry name" value="RALGAPB_N"/>
    <property type="match status" value="1"/>
</dbReference>
<feature type="region of interest" description="Disordered" evidence="2">
    <location>
        <begin position="1173"/>
        <end position="1208"/>
    </location>
</feature>
<proteinExistence type="predicted"/>
<feature type="compositionally biased region" description="Polar residues" evidence="2">
    <location>
        <begin position="1532"/>
        <end position="1550"/>
    </location>
</feature>
<feature type="compositionally biased region" description="Low complexity" evidence="2">
    <location>
        <begin position="1243"/>
        <end position="1275"/>
    </location>
</feature>
<dbReference type="SUPFAM" id="SSF111347">
    <property type="entry name" value="Rap/Ran-GAP"/>
    <property type="match status" value="2"/>
</dbReference>
<feature type="region of interest" description="Disordered" evidence="2">
    <location>
        <begin position="1243"/>
        <end position="1288"/>
    </location>
</feature>
<evidence type="ECO:0000259" key="3">
    <source>
        <dbReference type="PROSITE" id="PS50085"/>
    </source>
</evidence>
<gene>
    <name evidence="4" type="ORF">CYNAS_LOCUS18003</name>
</gene>
<evidence type="ECO:0000313" key="5">
    <source>
        <dbReference type="Proteomes" id="UP001176961"/>
    </source>
</evidence>
<evidence type="ECO:0000313" key="4">
    <source>
        <dbReference type="EMBL" id="CAJ0606020.1"/>
    </source>
</evidence>
<dbReference type="PANTHER" id="PTHR21344:SF1">
    <property type="entry name" value="RAL GTPASE-ACTIVATING PROTEIN SUBUNIT BETA"/>
    <property type="match status" value="1"/>
</dbReference>
<dbReference type="Proteomes" id="UP001176961">
    <property type="component" value="Unassembled WGS sequence"/>
</dbReference>
<dbReference type="GO" id="GO:0051056">
    <property type="term" value="P:regulation of small GTPase mediated signal transduction"/>
    <property type="evidence" value="ECO:0007669"/>
    <property type="project" value="InterPro"/>
</dbReference>
<feature type="compositionally biased region" description="Polar residues" evidence="2">
    <location>
        <begin position="35"/>
        <end position="44"/>
    </location>
</feature>
<feature type="compositionally biased region" description="Polar residues" evidence="2">
    <location>
        <begin position="559"/>
        <end position="585"/>
    </location>
</feature>
<reference evidence="4" key="1">
    <citation type="submission" date="2023-07" db="EMBL/GenBank/DDBJ databases">
        <authorList>
            <consortium name="CYATHOMIX"/>
        </authorList>
    </citation>
    <scope>NUCLEOTIDE SEQUENCE</scope>
    <source>
        <strain evidence="4">N/A</strain>
    </source>
</reference>
<feature type="region of interest" description="Disordered" evidence="2">
    <location>
        <begin position="1532"/>
        <end position="1601"/>
    </location>
</feature>
<sequence length="1744" mass="192089">MKSSALVSGEERRLGTILEKSSRSSSIYETSESSTLHIHSNGFSSRHEGPFTQFSDGLATQEEALEPIGGGSSSGSEKSTSGADRRRRAPPVPEEEPAAMYEDWPTLEFPDLTKSILDLFTKTTSESVSASLLYELTRSDSEEGDQVSIRLVTDDQLRWCMQVLNHSLTLSFYTHREYETIRGAVRIYLHWLQALSDIPDGNIPRPLLDTPEKYFRNIIDALRNLFCRRSEVKGEVPRGLAIERQAREVETVLDAVRALTHSASRKYQNEVWARTLSFLLNSADLLLADPLSPEEMGMRVGSRVVDTLFDLWFHAVLNEEIPSPTYWRTLAALCRRWRHHVTVVESWARKLLALTVLVCRYMYGEDYCKIPIHDESITPFAYLPPAEDEDDLLYQSWRNFYSLMDSPADILAHDPAHNKPINGGVSQAEENNVDIPPPSSLPLCFFLATTALQRMIDVFYGDGHVSIEFKESDILIRKWNMNAPTPQPSLTSVEPRRSDFGHERTLTVMESTDGTLTHADQRASFSSSTSGKEGRSMSDVVKRTKTRHSDRGQHLEEVSGTNVSASQHLSATGASRQIDQASPTVSKLGESVSQFRGIDAKQSVGSTESSSRPLAVHFVAHTLAVNPAYIPWVGEKSPKAEGLLSLTMDWLLAAARAKSEHKGRNDVVDDVIASLSLHSVDLDELPEAMIAGNNAGKRRSIASSCSSMTGDSLKGDNNSSVFAGPGVTEGIDGVSAGRAAAIATLTRIICSKRTNEKLPNEQLGKFLATVHDALIEKDRLVLCSLFFYGQNLFRLGLYGVEAILPHYLYALDIILIESSKLRLHPSIPEVDMRRACLRILSSVICWPTTFGMSKIPQLMESANLKSSATTYLQLRPRIYKTLVFNLRHETDPANLHLTLSMCTVFVEESCAFDLGLTEEQTAEMIKMTSQQHGQHQTPEKGLCVSFVRGMVSAICDRLCRPEWTNEHSVSLAAIDVLNCFSQLNPTVLFKDKDVSTGSLIVASLCRFIDTQLHKPPPCHSKDLHSTIVAAYGSIAVWLNAAPLLAECESILNTVGEVIQLGVTGSKKKEAFPEDSKASSKRAFDAAEYLLYNLFFVVGRSGQAICDERRLLYLYGPAAIDTTKFLHVLVNGEVLLSLHEASHIPELANGCPCVIYVRRSILQPAIAGVARLRPHPEGYHPEQQPPPTPMPNKFEQVKKELSAKPSDAASMTSSAAASVTSGASSTTLSSVATNRSVAAGSVSGVSTASVESSRTLAVSPAASSETRSTRSTASAPQLTQGAKIPHAQPPADAAIGQFFDIPPEFYKVTCKLDTSVRPLERIKETDVIEDELRKIDAEKPEEKARRERNRWTMLSTEERRVKPALSPATCKSVRILLYDMGLVDRDAFGKDIICLDSGQSADFYRDLHEAVDSAPPRALHTAFIFYVKEGQRSAVDILDNALNVHNTRPEFCGFLSELGEGIEIGLHDSWTGHWSTAFSSERKPLEESDAVDHYILDGVTHSLWWAGAGYELAFVLPTERSLRVFKQDLASPATSSRRGSSKTPSALSVSSDEAKADSASHSEVFPDAGRKRGTSTTGSERDGLLSYGGGGSSMGNAPPSRRSSNLRVMVVWLERAEDMLHFPVDELLSACDDGGEKPSASGVERIAHLVIFIHQVEPGLVHIRTKGSTNRFGEVGPLCDSMAVSLPSLPSFVRLTVLNIVRRNVAEMDNYQFTHVKRRQAIIEFAKKYTANLTYEDFLLRLMSL</sequence>
<evidence type="ECO:0000256" key="2">
    <source>
        <dbReference type="SAM" id="MobiDB-lite"/>
    </source>
</evidence>
<feature type="region of interest" description="Disordered" evidence="2">
    <location>
        <begin position="1"/>
        <end position="99"/>
    </location>
</feature>
<name>A0AA36MD34_CYLNA</name>
<accession>A0AA36MD34</accession>
<organism evidence="4 5">
    <name type="scientific">Cylicocyclus nassatus</name>
    <name type="common">Nematode worm</name>
    <dbReference type="NCBI Taxonomy" id="53992"/>
    <lineage>
        <taxon>Eukaryota</taxon>
        <taxon>Metazoa</taxon>
        <taxon>Ecdysozoa</taxon>
        <taxon>Nematoda</taxon>
        <taxon>Chromadorea</taxon>
        <taxon>Rhabditida</taxon>
        <taxon>Rhabditina</taxon>
        <taxon>Rhabditomorpha</taxon>
        <taxon>Strongyloidea</taxon>
        <taxon>Strongylidae</taxon>
        <taxon>Cylicocyclus</taxon>
    </lineage>
</organism>
<dbReference type="InterPro" id="IPR046859">
    <property type="entry name" value="RGPA/RALGAPB_N"/>
</dbReference>
<dbReference type="InterPro" id="IPR000331">
    <property type="entry name" value="Rap/Ran_GAP_dom"/>
</dbReference>
<keyword evidence="1" id="KW-0343">GTPase activation</keyword>
<dbReference type="InterPro" id="IPR035974">
    <property type="entry name" value="Rap/Ran-GAP_sf"/>
</dbReference>
<dbReference type="EMBL" id="CATQJL010000316">
    <property type="protein sequence ID" value="CAJ0606020.1"/>
    <property type="molecule type" value="Genomic_DNA"/>
</dbReference>